<dbReference type="Proteomes" id="UP001199054">
    <property type="component" value="Unassembled WGS sequence"/>
</dbReference>
<dbReference type="Pfam" id="PF00975">
    <property type="entry name" value="Thioesterase"/>
    <property type="match status" value="1"/>
</dbReference>
<proteinExistence type="inferred from homology"/>
<keyword evidence="4" id="KW-1185">Reference proteome</keyword>
<dbReference type="SUPFAM" id="SSF53474">
    <property type="entry name" value="alpha/beta-Hydrolases"/>
    <property type="match status" value="1"/>
</dbReference>
<accession>A0ABS8B0X5</accession>
<sequence>MARNPWFPYPVREGALHLVCLPHAGAGASSYRSWASTAPEGLSVCPVQPPGREGRGAEVAYDDVAAFVRDLAPVLLDTVPRPFALFGHSTGALTAYELARELRRLGAPMPRHLFVAGRRAPHLPMPRTNLGNASVDTLRETLRKLGGTPQAVLEQDGLLRHLQPLLAADFHLNESYEFPGDEPLDVPITAFPALHDSGAGVAEMGPWNLHTTSDFYQLELDGGHFAVFDQAARVQAHMMQQAEPSREQVVR</sequence>
<evidence type="ECO:0000259" key="2">
    <source>
        <dbReference type="Pfam" id="PF00975"/>
    </source>
</evidence>
<name>A0ABS8B0X5_9ACTN</name>
<evidence type="ECO:0000313" key="3">
    <source>
        <dbReference type="EMBL" id="MCB5178253.1"/>
    </source>
</evidence>
<protein>
    <submittedName>
        <fullName evidence="3">Alpha/beta fold hydrolase</fullName>
    </submittedName>
</protein>
<keyword evidence="3" id="KW-0378">Hydrolase</keyword>
<dbReference type="InterPro" id="IPR029058">
    <property type="entry name" value="AB_hydrolase_fold"/>
</dbReference>
<dbReference type="PANTHER" id="PTHR11487:SF0">
    <property type="entry name" value="S-ACYL FATTY ACID SYNTHASE THIOESTERASE, MEDIUM CHAIN"/>
    <property type="match status" value="1"/>
</dbReference>
<evidence type="ECO:0000313" key="4">
    <source>
        <dbReference type="Proteomes" id="UP001199054"/>
    </source>
</evidence>
<dbReference type="InterPro" id="IPR001031">
    <property type="entry name" value="Thioesterase"/>
</dbReference>
<dbReference type="RefSeq" id="WP_226724645.1">
    <property type="nucleotide sequence ID" value="NZ_JAJAUY010000005.1"/>
</dbReference>
<reference evidence="3 4" key="1">
    <citation type="submission" date="2021-10" db="EMBL/GenBank/DDBJ databases">
        <title>Streptomyces sp. strain SMC 277, a novel streptomycete isolated from soil.</title>
        <authorList>
            <person name="Chanama M."/>
        </authorList>
    </citation>
    <scope>NUCLEOTIDE SEQUENCE [LARGE SCALE GENOMIC DNA]</scope>
    <source>
        <strain evidence="3 4">SMC 277</strain>
    </source>
</reference>
<comment type="caution">
    <text evidence="3">The sequence shown here is derived from an EMBL/GenBank/DDBJ whole genome shotgun (WGS) entry which is preliminary data.</text>
</comment>
<organism evidence="3 4">
    <name type="scientific">Streptomyces antimicrobicus</name>
    <dbReference type="NCBI Taxonomy" id="2883108"/>
    <lineage>
        <taxon>Bacteria</taxon>
        <taxon>Bacillati</taxon>
        <taxon>Actinomycetota</taxon>
        <taxon>Actinomycetes</taxon>
        <taxon>Kitasatosporales</taxon>
        <taxon>Streptomycetaceae</taxon>
        <taxon>Streptomyces</taxon>
    </lineage>
</organism>
<evidence type="ECO:0000256" key="1">
    <source>
        <dbReference type="ARBA" id="ARBA00007169"/>
    </source>
</evidence>
<feature type="domain" description="Thioesterase" evidence="2">
    <location>
        <begin position="17"/>
        <end position="234"/>
    </location>
</feature>
<gene>
    <name evidence="3" type="ORF">LG632_02460</name>
</gene>
<dbReference type="Gene3D" id="3.40.50.1820">
    <property type="entry name" value="alpha/beta hydrolase"/>
    <property type="match status" value="1"/>
</dbReference>
<dbReference type="GO" id="GO:0016787">
    <property type="term" value="F:hydrolase activity"/>
    <property type="evidence" value="ECO:0007669"/>
    <property type="project" value="UniProtKB-KW"/>
</dbReference>
<dbReference type="EMBL" id="JAJAUY010000005">
    <property type="protein sequence ID" value="MCB5178253.1"/>
    <property type="molecule type" value="Genomic_DNA"/>
</dbReference>
<comment type="similarity">
    <text evidence="1">Belongs to the thioesterase family.</text>
</comment>
<dbReference type="PANTHER" id="PTHR11487">
    <property type="entry name" value="THIOESTERASE"/>
    <property type="match status" value="1"/>
</dbReference>
<dbReference type="InterPro" id="IPR012223">
    <property type="entry name" value="TEII"/>
</dbReference>